<feature type="compositionally biased region" description="Low complexity" evidence="1">
    <location>
        <begin position="141"/>
        <end position="159"/>
    </location>
</feature>
<protein>
    <recommendedName>
        <fullName evidence="2">Ubiquitin-like domain-containing protein</fullName>
    </recommendedName>
</protein>
<proteinExistence type="predicted"/>
<accession>A0A383W4L9</accession>
<dbReference type="Pfam" id="PF00240">
    <property type="entry name" value="ubiquitin"/>
    <property type="match status" value="1"/>
</dbReference>
<feature type="region of interest" description="Disordered" evidence="1">
    <location>
        <begin position="132"/>
        <end position="171"/>
    </location>
</feature>
<evidence type="ECO:0000256" key="1">
    <source>
        <dbReference type="SAM" id="MobiDB-lite"/>
    </source>
</evidence>
<dbReference type="SUPFAM" id="SSF54236">
    <property type="entry name" value="Ubiquitin-like"/>
    <property type="match status" value="1"/>
</dbReference>
<dbReference type="CDD" id="cd17039">
    <property type="entry name" value="Ubl_ubiquitin_like"/>
    <property type="match status" value="1"/>
</dbReference>
<dbReference type="InterPro" id="IPR000626">
    <property type="entry name" value="Ubiquitin-like_dom"/>
</dbReference>
<dbReference type="EMBL" id="FNXT01001142">
    <property type="protein sequence ID" value="SZX72587.1"/>
    <property type="molecule type" value="Genomic_DNA"/>
</dbReference>
<evidence type="ECO:0000313" key="4">
    <source>
        <dbReference type="Proteomes" id="UP000256970"/>
    </source>
</evidence>
<dbReference type="PROSITE" id="PS50053">
    <property type="entry name" value="UBIQUITIN_2"/>
    <property type="match status" value="1"/>
</dbReference>
<dbReference type="AlphaFoldDB" id="A0A383W4L9"/>
<keyword evidence="4" id="KW-1185">Reference proteome</keyword>
<evidence type="ECO:0000259" key="2">
    <source>
        <dbReference type="PROSITE" id="PS50053"/>
    </source>
</evidence>
<sequence length="283" mass="29856">MRIIVNCTGGGSHSMMLLDSTTVHDLKQHIERKEGVPVHQQLLLFAGQVLCPDSALLLDHLGLDKFSLTHEVVVYMQRQLAEPVLVYLCQPGPAPCQLHAETVEAHSTLANIMGLLQQRKLASRPFPVAAGAASTQRQGPAAARASTHSSRSSVADSSNGGAGTGSAGESAAGGSVILPSCVVVKRQDGSCCSRVRVTEGCSIAQLQDTIQQVEGVVPSHLSFCQAQDGCLHVVWGPSADSSSNSHTVYNRSSMPQTTMLVKKDIGNQSMPLSALVKEQAVMP</sequence>
<gene>
    <name evidence="3" type="ORF">BQ4739_LOCUS12753</name>
</gene>
<dbReference type="InterPro" id="IPR029071">
    <property type="entry name" value="Ubiquitin-like_domsf"/>
</dbReference>
<name>A0A383W4L9_TETOB</name>
<organism evidence="3 4">
    <name type="scientific">Tetradesmus obliquus</name>
    <name type="common">Green alga</name>
    <name type="synonym">Acutodesmus obliquus</name>
    <dbReference type="NCBI Taxonomy" id="3088"/>
    <lineage>
        <taxon>Eukaryota</taxon>
        <taxon>Viridiplantae</taxon>
        <taxon>Chlorophyta</taxon>
        <taxon>core chlorophytes</taxon>
        <taxon>Chlorophyceae</taxon>
        <taxon>CS clade</taxon>
        <taxon>Sphaeropleales</taxon>
        <taxon>Scenedesmaceae</taxon>
        <taxon>Tetradesmus</taxon>
    </lineage>
</organism>
<reference evidence="3 4" key="1">
    <citation type="submission" date="2016-10" db="EMBL/GenBank/DDBJ databases">
        <authorList>
            <person name="Cai Z."/>
        </authorList>
    </citation>
    <scope>NUCLEOTIDE SEQUENCE [LARGE SCALE GENOMIC DNA]</scope>
</reference>
<feature type="domain" description="Ubiquitin-like" evidence="2">
    <location>
        <begin position="1"/>
        <end position="73"/>
    </location>
</feature>
<dbReference type="Proteomes" id="UP000256970">
    <property type="component" value="Unassembled WGS sequence"/>
</dbReference>
<dbReference type="SMART" id="SM00213">
    <property type="entry name" value="UBQ"/>
    <property type="match status" value="1"/>
</dbReference>
<evidence type="ECO:0000313" key="3">
    <source>
        <dbReference type="EMBL" id="SZX72587.1"/>
    </source>
</evidence>
<dbReference type="Gene3D" id="3.10.20.90">
    <property type="entry name" value="Phosphatidylinositol 3-kinase Catalytic Subunit, Chain A, domain 1"/>
    <property type="match status" value="1"/>
</dbReference>